<dbReference type="InterPro" id="IPR036291">
    <property type="entry name" value="NAD(P)-bd_dom_sf"/>
</dbReference>
<feature type="domain" description="NAD-dependent epimerase/dehydratase" evidence="6">
    <location>
        <begin position="4"/>
        <end position="130"/>
    </location>
</feature>
<gene>
    <name evidence="7" type="ORF">F5544_10275</name>
</gene>
<dbReference type="PANTHER" id="PTHR43725">
    <property type="entry name" value="UDP-GLUCOSE 4-EPIMERASE"/>
    <property type="match status" value="1"/>
</dbReference>
<dbReference type="SUPFAM" id="SSF51735">
    <property type="entry name" value="NAD(P)-binding Rossmann-fold domains"/>
    <property type="match status" value="1"/>
</dbReference>
<evidence type="ECO:0000256" key="2">
    <source>
        <dbReference type="ARBA" id="ARBA00007637"/>
    </source>
</evidence>
<dbReference type="Gene3D" id="3.40.50.720">
    <property type="entry name" value="NAD(P)-binding Rossmann-like Domain"/>
    <property type="match status" value="1"/>
</dbReference>
<name>A0A6G9YA85_9NOCA</name>
<reference evidence="7 8" key="1">
    <citation type="journal article" date="2019" name="ACS Chem. Biol.">
        <title>Identification and Mobilization of a Cryptic Antibiotic Biosynthesis Gene Locus from a Human-Pathogenic Nocardia Isolate.</title>
        <authorList>
            <person name="Herisse M."/>
            <person name="Ishida K."/>
            <person name="Porter J.L."/>
            <person name="Howden B."/>
            <person name="Hertweck C."/>
            <person name="Stinear T.P."/>
            <person name="Pidot S.J."/>
        </authorList>
    </citation>
    <scope>NUCLEOTIDE SEQUENCE [LARGE SCALE GENOMIC DNA]</scope>
    <source>
        <strain evidence="7 8">AUSMDU00012717</strain>
    </source>
</reference>
<evidence type="ECO:0000256" key="4">
    <source>
        <dbReference type="ARBA" id="ARBA00031367"/>
    </source>
</evidence>
<evidence type="ECO:0000256" key="1">
    <source>
        <dbReference type="ARBA" id="ARBA00004947"/>
    </source>
</evidence>
<dbReference type="Pfam" id="PF01370">
    <property type="entry name" value="Epimerase"/>
    <property type="match status" value="1"/>
</dbReference>
<dbReference type="Proteomes" id="UP000503540">
    <property type="component" value="Chromosome"/>
</dbReference>
<evidence type="ECO:0000259" key="6">
    <source>
        <dbReference type="Pfam" id="PF01370"/>
    </source>
</evidence>
<accession>A0A6G9YA85</accession>
<keyword evidence="8" id="KW-1185">Reference proteome</keyword>
<dbReference type="RefSeq" id="WP_167472989.1">
    <property type="nucleotide sequence ID" value="NZ_CP046172.1"/>
</dbReference>
<organism evidence="7 8">
    <name type="scientific">Nocardia arthritidis</name>
    <dbReference type="NCBI Taxonomy" id="228602"/>
    <lineage>
        <taxon>Bacteria</taxon>
        <taxon>Bacillati</taxon>
        <taxon>Actinomycetota</taxon>
        <taxon>Actinomycetes</taxon>
        <taxon>Mycobacteriales</taxon>
        <taxon>Nocardiaceae</taxon>
        <taxon>Nocardia</taxon>
    </lineage>
</organism>
<dbReference type="EMBL" id="CP046172">
    <property type="protein sequence ID" value="QIS09953.1"/>
    <property type="molecule type" value="Genomic_DNA"/>
</dbReference>
<evidence type="ECO:0000313" key="7">
    <source>
        <dbReference type="EMBL" id="QIS09953.1"/>
    </source>
</evidence>
<dbReference type="InterPro" id="IPR001509">
    <property type="entry name" value="Epimerase_deHydtase"/>
</dbReference>
<protein>
    <recommendedName>
        <fullName evidence="3">UDP-glucose 4-epimerase</fullName>
    </recommendedName>
    <alternativeName>
        <fullName evidence="5">Galactowaldenase</fullName>
    </alternativeName>
    <alternativeName>
        <fullName evidence="4">UDP-galactose 4-epimerase</fullName>
    </alternativeName>
</protein>
<comment type="pathway">
    <text evidence="1">Carbohydrate metabolism; galactose metabolism.</text>
</comment>
<sequence>MKLLVTGCAGTIGNTVVRLLSDAGHEIVVADDAADSVGQFPPEVRSVPVRLHDIAQFLTDTAGFDAVLHFAGEFAADSSTTQPQWQWDSATSATLALLDAMSEAGIGKLVFSCTTTTYDSPADTKLPIERAITSYSRCCGLGAVSLRCLVTSDNPDADHSHARAHLRALDSIHPGRHQIFNLDHRAPADLLTLAGHHHSQAGE</sequence>
<dbReference type="PANTHER" id="PTHR43725:SF53">
    <property type="entry name" value="UDP-ARABINOSE 4-EPIMERASE 1"/>
    <property type="match status" value="1"/>
</dbReference>
<comment type="similarity">
    <text evidence="2">Belongs to the NAD(P)-dependent epimerase/dehydratase family.</text>
</comment>
<evidence type="ECO:0000256" key="5">
    <source>
        <dbReference type="ARBA" id="ARBA00033067"/>
    </source>
</evidence>
<dbReference type="KEGG" id="nah:F5544_10275"/>
<evidence type="ECO:0000313" key="8">
    <source>
        <dbReference type="Proteomes" id="UP000503540"/>
    </source>
</evidence>
<dbReference type="AlphaFoldDB" id="A0A6G9YA85"/>
<dbReference type="GO" id="GO:0033499">
    <property type="term" value="P:galactose catabolic process via UDP-galactose, Leloir pathway"/>
    <property type="evidence" value="ECO:0007669"/>
    <property type="project" value="TreeGrafter"/>
</dbReference>
<proteinExistence type="inferred from homology"/>
<evidence type="ECO:0000256" key="3">
    <source>
        <dbReference type="ARBA" id="ARBA00018569"/>
    </source>
</evidence>